<evidence type="ECO:0000256" key="6">
    <source>
        <dbReference type="ARBA" id="ARBA00023136"/>
    </source>
</evidence>
<evidence type="ECO:0000313" key="11">
    <source>
        <dbReference type="Proteomes" id="UP000002866"/>
    </source>
</evidence>
<feature type="transmembrane region" description="Helical" evidence="8">
    <location>
        <begin position="496"/>
        <end position="514"/>
    </location>
</feature>
<feature type="transmembrane region" description="Helical" evidence="8">
    <location>
        <begin position="397"/>
        <end position="419"/>
    </location>
</feature>
<name>I2GV45_HENB6</name>
<evidence type="ECO:0000256" key="4">
    <source>
        <dbReference type="ARBA" id="ARBA00022970"/>
    </source>
</evidence>
<dbReference type="InterPro" id="IPR000253">
    <property type="entry name" value="FHA_dom"/>
</dbReference>
<keyword evidence="11" id="KW-1185">Reference proteome</keyword>
<dbReference type="AlphaFoldDB" id="I2GV45"/>
<evidence type="ECO:0000256" key="2">
    <source>
        <dbReference type="ARBA" id="ARBA00022448"/>
    </source>
</evidence>
<gene>
    <name evidence="10" type="primary">TBLA0A01960</name>
    <name evidence="10" type="ORF">TBLA_0A01960</name>
</gene>
<keyword evidence="2" id="KW-0813">Transport</keyword>
<keyword evidence="6 8" id="KW-0472">Membrane</keyword>
<keyword evidence="5 8" id="KW-1133">Transmembrane helix</keyword>
<dbReference type="GO" id="GO:0006865">
    <property type="term" value="P:amino acid transport"/>
    <property type="evidence" value="ECO:0007669"/>
    <property type="project" value="UniProtKB-KW"/>
</dbReference>
<dbReference type="Proteomes" id="UP000002866">
    <property type="component" value="Chromosome 1"/>
</dbReference>
<feature type="transmembrane region" description="Helical" evidence="8">
    <location>
        <begin position="62"/>
        <end position="85"/>
    </location>
</feature>
<proteinExistence type="inferred from homology"/>
<feature type="transmembrane region" description="Helical" evidence="8">
    <location>
        <begin position="218"/>
        <end position="240"/>
    </location>
</feature>
<dbReference type="GO" id="GO:1901235">
    <property type="term" value="F:(R)-carnitine transmembrane transporter activity"/>
    <property type="evidence" value="ECO:0007669"/>
    <property type="project" value="EnsemblFungi"/>
</dbReference>
<feature type="transmembrane region" description="Helical" evidence="8">
    <location>
        <begin position="187"/>
        <end position="206"/>
    </location>
</feature>
<dbReference type="KEGG" id="tbl:TBLA_0A01960"/>
<evidence type="ECO:0000256" key="3">
    <source>
        <dbReference type="ARBA" id="ARBA00022692"/>
    </source>
</evidence>
<protein>
    <recommendedName>
        <fullName evidence="9">FHA domain-containing protein</fullName>
    </recommendedName>
</protein>
<organism evidence="10 11">
    <name type="scientific">Henningerozyma blattae (strain ATCC 34711 / CBS 6284 / DSM 70876 / NBRC 10599 / NRRL Y-10934 / UCD 77-7)</name>
    <name type="common">Yeast</name>
    <name type="synonym">Tetrapisispora blattae</name>
    <dbReference type="NCBI Taxonomy" id="1071380"/>
    <lineage>
        <taxon>Eukaryota</taxon>
        <taxon>Fungi</taxon>
        <taxon>Dikarya</taxon>
        <taxon>Ascomycota</taxon>
        <taxon>Saccharomycotina</taxon>
        <taxon>Saccharomycetes</taxon>
        <taxon>Saccharomycetales</taxon>
        <taxon>Saccharomycetaceae</taxon>
        <taxon>Henningerozyma</taxon>
    </lineage>
</organism>
<dbReference type="PIRSF" id="PIRSF006060">
    <property type="entry name" value="AA_transporter"/>
    <property type="match status" value="1"/>
</dbReference>
<accession>I2GV45</accession>
<dbReference type="OrthoDB" id="2417308at2759"/>
<dbReference type="GO" id="GO:0031460">
    <property type="term" value="P:glycine betaine transport"/>
    <property type="evidence" value="ECO:0007669"/>
    <property type="project" value="EnsemblFungi"/>
</dbReference>
<feature type="transmembrane region" description="Helical" evidence="8">
    <location>
        <begin position="97"/>
        <end position="122"/>
    </location>
</feature>
<feature type="transmembrane region" description="Helical" evidence="8">
    <location>
        <begin position="425"/>
        <end position="448"/>
    </location>
</feature>
<evidence type="ECO:0000256" key="5">
    <source>
        <dbReference type="ARBA" id="ARBA00022989"/>
    </source>
</evidence>
<feature type="transmembrane region" description="Helical" evidence="8">
    <location>
        <begin position="347"/>
        <end position="367"/>
    </location>
</feature>
<dbReference type="GO" id="GO:0034228">
    <property type="term" value="F:ethanolamine transmembrane transporter activity"/>
    <property type="evidence" value="ECO:0007669"/>
    <property type="project" value="EnsemblFungi"/>
</dbReference>
<dbReference type="OMA" id="GIPWIAF"/>
<sequence length="594" mass="66080">MNITDQKLQKNSEVYTIVEANDDTASFNQLGSVSSSKISDLDKNSINNEFNQTEEVHLRKSFSLWSILGVGFGLTNSWFGISASMVTGIESGGPMMIVYGIIIISLISICVGVSLGELSSAYPHAGGQFFWSLKLAPPKHRRFAAYMCGSYAYAGSVFTSASTTLSVATELVGMYALCHESFVPRRWHVFVCFELLHLFLLLFNCYGKSLPFISSSSLYISLLSFFTITITVLACAHGKYNDAKFVFATFYNETGWKNGGIAFIVGLINPAWSFSCLDCATHMAFEVEKPERVIPMAIMGTIAIGFITSFCYVIAMFFSLNDLNALFNSHTGAPILDIYNQALHNKAGAIVLGCLVLFTSFGCVIACHTWQARLCWSFATDQGLPYSKWWAEVNPTLGVPLNAHLMSCGWIAIIGLLYLASSTAFNSLITGCIAFLLLSYIIPVICLLQKKRQIKHGPFWLGKFGLFSNIVLLCWTLFSIVFFSFPPNLPVNRNNMNYVCVVIVGFTCYQLIYWKWKGAKEFHSAQDDDDNIEYENNSNINMDTYMARTSNISDSHSQYYMMDQDGVSLHSDTSENGTQLINHKSIAKVDVRET</sequence>
<dbReference type="PROSITE" id="PS50006">
    <property type="entry name" value="FHA_DOMAIN"/>
    <property type="match status" value="1"/>
</dbReference>
<dbReference type="GeneID" id="14493279"/>
<evidence type="ECO:0000256" key="8">
    <source>
        <dbReference type="SAM" id="Phobius"/>
    </source>
</evidence>
<keyword evidence="3 8" id="KW-0812">Transmembrane</keyword>
<evidence type="ECO:0000256" key="7">
    <source>
        <dbReference type="ARBA" id="ARBA00061200"/>
    </source>
</evidence>
<dbReference type="HOGENOM" id="CLU_004495_6_2_1"/>
<dbReference type="Pfam" id="PF13520">
    <property type="entry name" value="AA_permease_2"/>
    <property type="match status" value="1"/>
</dbReference>
<dbReference type="PANTHER" id="PTHR45649:SF7">
    <property type="entry name" value="CHOLINE TRANSPORT PROTEIN"/>
    <property type="match status" value="1"/>
</dbReference>
<reference evidence="10 11" key="1">
    <citation type="journal article" date="2011" name="Proc. Natl. Acad. Sci. U.S.A.">
        <title>Evolutionary erosion of yeast sex chromosomes by mating-type switching accidents.</title>
        <authorList>
            <person name="Gordon J.L."/>
            <person name="Armisen D."/>
            <person name="Proux-Wera E."/>
            <person name="Oheigeartaigh S.S."/>
            <person name="Byrne K.P."/>
            <person name="Wolfe K.H."/>
        </authorList>
    </citation>
    <scope>NUCLEOTIDE SEQUENCE [LARGE SCALE GENOMIC DNA]</scope>
    <source>
        <strain evidence="11">ATCC 34711 / CBS 6284 / DSM 70876 / NBRC 10599 / NRRL Y-10934 / UCD 77-7</strain>
    </source>
</reference>
<dbReference type="FunFam" id="1.20.1740.10:FF:000046">
    <property type="entry name" value="Amino-acid permease, putative"/>
    <property type="match status" value="1"/>
</dbReference>
<dbReference type="PANTHER" id="PTHR45649">
    <property type="entry name" value="AMINO-ACID PERMEASE BAT1"/>
    <property type="match status" value="1"/>
</dbReference>
<comment type="subcellular location">
    <subcellularLocation>
        <location evidence="1">Membrane</location>
        <topology evidence="1">Multi-pass membrane protein</topology>
    </subcellularLocation>
</comment>
<feature type="domain" description="FHA" evidence="9">
    <location>
        <begin position="532"/>
        <end position="585"/>
    </location>
</feature>
<evidence type="ECO:0000313" key="10">
    <source>
        <dbReference type="EMBL" id="CCH57997.1"/>
    </source>
</evidence>
<dbReference type="GO" id="GO:0005886">
    <property type="term" value="C:plasma membrane"/>
    <property type="evidence" value="ECO:0007669"/>
    <property type="project" value="EnsemblFungi"/>
</dbReference>
<dbReference type="eggNOG" id="KOG1289">
    <property type="taxonomic scope" value="Eukaryota"/>
</dbReference>
<dbReference type="InParanoid" id="I2GV45"/>
<dbReference type="GO" id="GO:0015220">
    <property type="term" value="F:choline transmembrane transporter activity"/>
    <property type="evidence" value="ECO:0007669"/>
    <property type="project" value="EnsemblFungi"/>
</dbReference>
<dbReference type="NCBIfam" id="TIGR00907">
    <property type="entry name" value="2A0304"/>
    <property type="match status" value="1"/>
</dbReference>
<evidence type="ECO:0000259" key="9">
    <source>
        <dbReference type="PROSITE" id="PS50006"/>
    </source>
</evidence>
<feature type="transmembrane region" description="Helical" evidence="8">
    <location>
        <begin position="460"/>
        <end position="484"/>
    </location>
</feature>
<dbReference type="InterPro" id="IPR004756">
    <property type="entry name" value="AA_permease"/>
</dbReference>
<dbReference type="RefSeq" id="XP_004177516.1">
    <property type="nucleotide sequence ID" value="XM_004177468.1"/>
</dbReference>
<dbReference type="Gene3D" id="1.20.1740.10">
    <property type="entry name" value="Amino acid/polyamine transporter I"/>
    <property type="match status" value="1"/>
</dbReference>
<comment type="similarity">
    <text evidence="7">Belongs to the amino acid-polyamine-organocation (APC) superfamily. Amino acid/choline transporter (ACT) (TC 2.A.3.4) family.</text>
</comment>
<keyword evidence="4" id="KW-0029">Amino-acid transport</keyword>
<dbReference type="EMBL" id="HE806316">
    <property type="protein sequence ID" value="CCH57997.1"/>
    <property type="molecule type" value="Genomic_DNA"/>
</dbReference>
<dbReference type="PROSITE" id="PS00218">
    <property type="entry name" value="AMINO_ACID_PERMEASE_1"/>
    <property type="match status" value="1"/>
</dbReference>
<feature type="transmembrane region" description="Helical" evidence="8">
    <location>
        <begin position="260"/>
        <end position="281"/>
    </location>
</feature>
<dbReference type="FunCoup" id="I2GV45">
    <property type="interactions" value="160"/>
</dbReference>
<dbReference type="InterPro" id="IPR002293">
    <property type="entry name" value="AA/rel_permease1"/>
</dbReference>
<dbReference type="InterPro" id="IPR004840">
    <property type="entry name" value="Amino_acid_permease_CS"/>
</dbReference>
<evidence type="ECO:0000256" key="1">
    <source>
        <dbReference type="ARBA" id="ARBA00004141"/>
    </source>
</evidence>
<feature type="transmembrane region" description="Helical" evidence="8">
    <location>
        <begin position="143"/>
        <end position="167"/>
    </location>
</feature>
<feature type="transmembrane region" description="Helical" evidence="8">
    <location>
        <begin position="293"/>
        <end position="318"/>
    </location>
</feature>